<keyword evidence="2" id="KW-0812">Transmembrane</keyword>
<protein>
    <submittedName>
        <fullName evidence="4">Cell envelope-like function transcriptional attenuator common domain protein</fullName>
    </submittedName>
</protein>
<evidence type="ECO:0000259" key="3">
    <source>
        <dbReference type="Pfam" id="PF03816"/>
    </source>
</evidence>
<proteinExistence type="inferred from homology"/>
<dbReference type="PATRIC" id="fig|33036.3.peg.1195"/>
<feature type="transmembrane region" description="Helical" evidence="2">
    <location>
        <begin position="12"/>
        <end position="32"/>
    </location>
</feature>
<organism evidence="4 5">
    <name type="scientific">Anaerococcus tetradius</name>
    <dbReference type="NCBI Taxonomy" id="33036"/>
    <lineage>
        <taxon>Bacteria</taxon>
        <taxon>Bacillati</taxon>
        <taxon>Bacillota</taxon>
        <taxon>Tissierellia</taxon>
        <taxon>Tissierellales</taxon>
        <taxon>Peptoniphilaceae</taxon>
        <taxon>Anaerococcus</taxon>
    </lineage>
</organism>
<dbReference type="EMBL" id="LRPM01000046">
    <property type="protein sequence ID" value="KWZ77735.1"/>
    <property type="molecule type" value="Genomic_DNA"/>
</dbReference>
<dbReference type="Gene3D" id="3.40.630.190">
    <property type="entry name" value="LCP protein"/>
    <property type="match status" value="1"/>
</dbReference>
<comment type="caution">
    <text evidence="4">The sequence shown here is derived from an EMBL/GenBank/DDBJ whole genome shotgun (WGS) entry which is preliminary data.</text>
</comment>
<dbReference type="InterPro" id="IPR004474">
    <property type="entry name" value="LytR_CpsA_psr"/>
</dbReference>
<dbReference type="Proteomes" id="UP000070383">
    <property type="component" value="Unassembled WGS sequence"/>
</dbReference>
<accession>A0A133KE72</accession>
<evidence type="ECO:0000313" key="4">
    <source>
        <dbReference type="EMBL" id="KWZ77735.1"/>
    </source>
</evidence>
<feature type="domain" description="Cell envelope-related transcriptional attenuator" evidence="3">
    <location>
        <begin position="64"/>
        <end position="204"/>
    </location>
</feature>
<dbReference type="OrthoDB" id="305468at2"/>
<dbReference type="AlphaFoldDB" id="A0A133KE72"/>
<keyword evidence="2" id="KW-1133">Transmembrane helix</keyword>
<sequence>MRESFKRFLKSIIIFLMFVVLFSAIILVINFFRKDSTTNLAGNDDEFLFLLAGVDSTGEETGTRSDTLMLIKANTDKKTLDLISIPRDTMVDINGSTEKINAAHSYGGIDLTMQTVRDFMGINLTYYVVIPFEAVVEGIDSIGGIDINVDSQVAEAMDISPGLHHFKGQEALNYVRFRKGYANADLGRISTQQNFIMQFVEEMTKAKNLPKLPIAFLAMQDKIKTNINTAKLTKLAMAFRGMDKSNINQVRLDGHEVDYDGISYFEVYDESINEIRSSYLKNYAY</sequence>
<evidence type="ECO:0000256" key="2">
    <source>
        <dbReference type="SAM" id="Phobius"/>
    </source>
</evidence>
<dbReference type="RefSeq" id="WP_060929512.1">
    <property type="nucleotide sequence ID" value="NZ_CAMPNK010000005.1"/>
</dbReference>
<reference evidence="5" key="1">
    <citation type="submission" date="2016-01" db="EMBL/GenBank/DDBJ databases">
        <authorList>
            <person name="Mitreva M."/>
            <person name="Pepin K.H."/>
            <person name="Mihindukulasuriya K.A."/>
            <person name="Fulton R."/>
            <person name="Fronick C."/>
            <person name="O'Laughlin M."/>
            <person name="Miner T."/>
            <person name="Herter B."/>
            <person name="Rosa B.A."/>
            <person name="Cordes M."/>
            <person name="Tomlinson C."/>
            <person name="Wollam A."/>
            <person name="Palsikar V.B."/>
            <person name="Mardis E.R."/>
            <person name="Wilson R.K."/>
        </authorList>
    </citation>
    <scope>NUCLEOTIDE SEQUENCE [LARGE SCALE GENOMIC DNA]</scope>
    <source>
        <strain evidence="5">MJR8151</strain>
    </source>
</reference>
<evidence type="ECO:0000256" key="1">
    <source>
        <dbReference type="ARBA" id="ARBA00006068"/>
    </source>
</evidence>
<name>A0A133KE72_9FIRM</name>
<evidence type="ECO:0000313" key="5">
    <source>
        <dbReference type="Proteomes" id="UP000070383"/>
    </source>
</evidence>
<comment type="similarity">
    <text evidence="1">Belongs to the LytR/CpsA/Psr (LCP) family.</text>
</comment>
<dbReference type="InterPro" id="IPR050922">
    <property type="entry name" value="LytR/CpsA/Psr_CW_biosynth"/>
</dbReference>
<keyword evidence="2" id="KW-0472">Membrane</keyword>
<gene>
    <name evidence="4" type="ORF">HMPREF3200_01206</name>
</gene>
<dbReference type="PANTHER" id="PTHR33392">
    <property type="entry name" value="POLYISOPRENYL-TEICHOIC ACID--PEPTIDOGLYCAN TEICHOIC ACID TRANSFERASE TAGU"/>
    <property type="match status" value="1"/>
</dbReference>
<dbReference type="PANTHER" id="PTHR33392:SF6">
    <property type="entry name" value="POLYISOPRENYL-TEICHOIC ACID--PEPTIDOGLYCAN TEICHOIC ACID TRANSFERASE TAGU"/>
    <property type="match status" value="1"/>
</dbReference>
<dbReference type="Pfam" id="PF03816">
    <property type="entry name" value="LytR_cpsA_psr"/>
    <property type="match status" value="1"/>
</dbReference>
<keyword evidence="5" id="KW-1185">Reference proteome</keyword>
<dbReference type="NCBIfam" id="TIGR00350">
    <property type="entry name" value="lytR_cpsA_psr"/>
    <property type="match status" value="1"/>
</dbReference>
<dbReference type="STRING" id="33036.HMPREF3200_01206"/>